<dbReference type="Pfam" id="PF14541">
    <property type="entry name" value="TAXi_C"/>
    <property type="match status" value="1"/>
</dbReference>
<dbReference type="Proteomes" id="UP000734854">
    <property type="component" value="Unassembled WGS sequence"/>
</dbReference>
<dbReference type="InterPro" id="IPR051708">
    <property type="entry name" value="Plant_Aspart_Prot_A1"/>
</dbReference>
<dbReference type="InterPro" id="IPR021109">
    <property type="entry name" value="Peptidase_aspartic_dom_sf"/>
</dbReference>
<dbReference type="GO" id="GO:0006508">
    <property type="term" value="P:proteolysis"/>
    <property type="evidence" value="ECO:0007669"/>
    <property type="project" value="UniProtKB-KW"/>
</dbReference>
<protein>
    <recommendedName>
        <fullName evidence="9">Peptidase A1 domain-containing protein</fullName>
    </recommendedName>
</protein>
<feature type="active site" evidence="6">
    <location>
        <position position="378"/>
    </location>
</feature>
<evidence type="ECO:0000259" key="9">
    <source>
        <dbReference type="PROSITE" id="PS51767"/>
    </source>
</evidence>
<dbReference type="PANTHER" id="PTHR47967">
    <property type="entry name" value="OS07G0603500 PROTEIN-RELATED"/>
    <property type="match status" value="1"/>
</dbReference>
<name>A0A8J5L238_ZINOF</name>
<organism evidence="10 11">
    <name type="scientific">Zingiber officinale</name>
    <name type="common">Ginger</name>
    <name type="synonym">Amomum zingiber</name>
    <dbReference type="NCBI Taxonomy" id="94328"/>
    <lineage>
        <taxon>Eukaryota</taxon>
        <taxon>Viridiplantae</taxon>
        <taxon>Streptophyta</taxon>
        <taxon>Embryophyta</taxon>
        <taxon>Tracheophyta</taxon>
        <taxon>Spermatophyta</taxon>
        <taxon>Magnoliopsida</taxon>
        <taxon>Liliopsida</taxon>
        <taxon>Zingiberales</taxon>
        <taxon>Zingiberaceae</taxon>
        <taxon>Zingiber</taxon>
    </lineage>
</organism>
<dbReference type="InterPro" id="IPR001461">
    <property type="entry name" value="Aspartic_peptidase_A1"/>
</dbReference>
<evidence type="ECO:0000256" key="5">
    <source>
        <dbReference type="ARBA" id="ARBA00023180"/>
    </source>
</evidence>
<accession>A0A8J5L238</accession>
<dbReference type="GO" id="GO:0004190">
    <property type="term" value="F:aspartic-type endopeptidase activity"/>
    <property type="evidence" value="ECO:0007669"/>
    <property type="project" value="UniProtKB-KW"/>
</dbReference>
<keyword evidence="2 7" id="KW-0645">Protease</keyword>
<dbReference type="Pfam" id="PF14543">
    <property type="entry name" value="TAXi_N"/>
    <property type="match status" value="1"/>
</dbReference>
<keyword evidence="3 7" id="KW-0064">Aspartyl protease</keyword>
<dbReference type="FunFam" id="2.40.70.10:FF:000033">
    <property type="entry name" value="Aspartyl protease family protein"/>
    <property type="match status" value="1"/>
</dbReference>
<evidence type="ECO:0000256" key="6">
    <source>
        <dbReference type="PIRSR" id="PIRSR601461-1"/>
    </source>
</evidence>
<dbReference type="PROSITE" id="PS51767">
    <property type="entry name" value="PEPTIDASE_A1"/>
    <property type="match status" value="1"/>
</dbReference>
<feature type="region of interest" description="Disordered" evidence="8">
    <location>
        <begin position="109"/>
        <end position="136"/>
    </location>
</feature>
<dbReference type="InterPro" id="IPR032861">
    <property type="entry name" value="TAXi_N"/>
</dbReference>
<reference evidence="10 11" key="1">
    <citation type="submission" date="2020-08" db="EMBL/GenBank/DDBJ databases">
        <title>Plant Genome Project.</title>
        <authorList>
            <person name="Zhang R.-G."/>
        </authorList>
    </citation>
    <scope>NUCLEOTIDE SEQUENCE [LARGE SCALE GENOMIC DNA]</scope>
    <source>
        <tissue evidence="10">Rhizome</tissue>
    </source>
</reference>
<dbReference type="PROSITE" id="PS00141">
    <property type="entry name" value="ASP_PROTEASE"/>
    <property type="match status" value="2"/>
</dbReference>
<comment type="caution">
    <text evidence="10">The sequence shown here is derived from an EMBL/GenBank/DDBJ whole genome shotgun (WGS) entry which is preliminary data.</text>
</comment>
<dbReference type="InterPro" id="IPR033121">
    <property type="entry name" value="PEPTIDASE_A1"/>
</dbReference>
<evidence type="ECO:0000313" key="11">
    <source>
        <dbReference type="Proteomes" id="UP000734854"/>
    </source>
</evidence>
<dbReference type="AlphaFoldDB" id="A0A8J5L238"/>
<feature type="compositionally biased region" description="Low complexity" evidence="8">
    <location>
        <begin position="124"/>
        <end position="136"/>
    </location>
</feature>
<feature type="domain" description="Peptidase A1" evidence="9">
    <location>
        <begin position="154"/>
        <end position="494"/>
    </location>
</feature>
<evidence type="ECO:0000256" key="2">
    <source>
        <dbReference type="ARBA" id="ARBA00022670"/>
    </source>
</evidence>
<dbReference type="InterPro" id="IPR032799">
    <property type="entry name" value="TAXi_C"/>
</dbReference>
<sequence>MFGVSPNPTPTQGEEEAAAAMPAPPSGSNRRRTEKLHDTAVSEADRSVMPPLLLFFLFCSYGLVAGEMPPESLHLELISRFPHRYLTRLGHLRGLVDGDRFRQRMISQRIGHQQNQQHGRRELAGSNASSAPPAAEESFAMPLSSGAYTGTGQYFVRFLLGTPAQRFVLVVDTGSDLTWVKCRPRSHGGSDAGAGESRVFRPEGSSSYAPIRCSAHMCKSSLPFALRSYSDGSTAKGVFAKESATITLTKGERRRKLRGLVVGCTTSFVGSSFRASDGVLGLGYSPVSFAARAAARFGGRFSYCLVDHLSPKNATSRLTFGLTPALAAPHRRATELLLDPRLLPFYGVRVQGVSINGEMLPIPAGVWDVGRGGGAILDSGTSLTVLAEPAYRLVSSELSRSLSGVPRVSVAPFEHCYNWTAAGPAVSVPKMAIHMSGDVRLEPPAKSYVIDVAEGVKCVGITAAPWPGVSTIGNILQQEHVWEFDLKHRRLRFRRSTCRW</sequence>
<dbReference type="PRINTS" id="PR00792">
    <property type="entry name" value="PEPSIN"/>
</dbReference>
<evidence type="ECO:0000313" key="10">
    <source>
        <dbReference type="EMBL" id="KAG6508549.1"/>
    </source>
</evidence>
<evidence type="ECO:0000256" key="8">
    <source>
        <dbReference type="SAM" id="MobiDB-lite"/>
    </source>
</evidence>
<feature type="region of interest" description="Disordered" evidence="8">
    <location>
        <begin position="1"/>
        <end position="42"/>
    </location>
</feature>
<proteinExistence type="inferred from homology"/>
<dbReference type="SUPFAM" id="SSF50630">
    <property type="entry name" value="Acid proteases"/>
    <property type="match status" value="1"/>
</dbReference>
<dbReference type="InterPro" id="IPR034161">
    <property type="entry name" value="Pepsin-like_plant"/>
</dbReference>
<dbReference type="CDD" id="cd05476">
    <property type="entry name" value="pepsin_A_like_plant"/>
    <property type="match status" value="1"/>
</dbReference>
<keyword evidence="4 7" id="KW-0378">Hydrolase</keyword>
<dbReference type="InterPro" id="IPR001969">
    <property type="entry name" value="Aspartic_peptidase_AS"/>
</dbReference>
<comment type="similarity">
    <text evidence="1 7">Belongs to the peptidase A1 family.</text>
</comment>
<dbReference type="Gene3D" id="2.40.70.10">
    <property type="entry name" value="Acid Proteases"/>
    <property type="match status" value="2"/>
</dbReference>
<evidence type="ECO:0000256" key="1">
    <source>
        <dbReference type="ARBA" id="ARBA00007447"/>
    </source>
</evidence>
<gene>
    <name evidence="10" type="ORF">ZIOFF_033923</name>
</gene>
<keyword evidence="5" id="KW-0325">Glycoprotein</keyword>
<evidence type="ECO:0000256" key="7">
    <source>
        <dbReference type="RuleBase" id="RU000454"/>
    </source>
</evidence>
<dbReference type="PANTHER" id="PTHR47967:SF69">
    <property type="entry name" value="ASPARTIC PROTEINASE NANA, CHLOROPLAST"/>
    <property type="match status" value="1"/>
</dbReference>
<evidence type="ECO:0000256" key="4">
    <source>
        <dbReference type="ARBA" id="ARBA00022801"/>
    </source>
</evidence>
<feature type="active site" evidence="6">
    <location>
        <position position="172"/>
    </location>
</feature>
<keyword evidence="11" id="KW-1185">Reference proteome</keyword>
<evidence type="ECO:0000256" key="3">
    <source>
        <dbReference type="ARBA" id="ARBA00022750"/>
    </source>
</evidence>
<dbReference type="EMBL" id="JACMSC010000009">
    <property type="protein sequence ID" value="KAG6508549.1"/>
    <property type="molecule type" value="Genomic_DNA"/>
</dbReference>